<dbReference type="InterPro" id="IPR002818">
    <property type="entry name" value="DJ-1/PfpI"/>
</dbReference>
<dbReference type="AlphaFoldDB" id="A0A644YXI2"/>
<dbReference type="InterPro" id="IPR029062">
    <property type="entry name" value="Class_I_gatase-like"/>
</dbReference>
<sequence length="188" mass="20761">MKKVLVLLADGFEEIEALSVVDVLRRGNIDCKMCSIEGEYVRGTHNIVVQSDCNIKDINTSDYDAVVLPGGLPGAENLKANCVKELITNMNKNKKIVAAICAAPETLEYFNVLEGKKCTSYPGFIQEKEKVNYVEDEAVVIDDNIITSRGPATALTFALTILEELGCINEMEDIKEGMLVNFYNKFAK</sequence>
<accession>A0A644YXI2</accession>
<proteinExistence type="predicted"/>
<dbReference type="GO" id="GO:0016787">
    <property type="term" value="F:hydrolase activity"/>
    <property type="evidence" value="ECO:0007669"/>
    <property type="project" value="UniProtKB-KW"/>
</dbReference>
<dbReference type="PANTHER" id="PTHR48094:SF12">
    <property type="entry name" value="PARKINSON DISEASE PROTEIN 7 HOMOLOG"/>
    <property type="match status" value="1"/>
</dbReference>
<evidence type="ECO:0000313" key="2">
    <source>
        <dbReference type="EMBL" id="MPM33305.1"/>
    </source>
</evidence>
<comment type="caution">
    <text evidence="2">The sequence shown here is derived from an EMBL/GenBank/DDBJ whole genome shotgun (WGS) entry which is preliminary data.</text>
</comment>
<dbReference type="CDD" id="cd03135">
    <property type="entry name" value="GATase1_DJ-1"/>
    <property type="match status" value="1"/>
</dbReference>
<dbReference type="SUPFAM" id="SSF52317">
    <property type="entry name" value="Class I glutamine amidotransferase-like"/>
    <property type="match status" value="1"/>
</dbReference>
<reference evidence="2" key="1">
    <citation type="submission" date="2019-08" db="EMBL/GenBank/DDBJ databases">
        <authorList>
            <person name="Kucharzyk K."/>
            <person name="Murdoch R.W."/>
            <person name="Higgins S."/>
            <person name="Loffler F."/>
        </authorList>
    </citation>
    <scope>NUCLEOTIDE SEQUENCE</scope>
</reference>
<dbReference type="PANTHER" id="PTHR48094">
    <property type="entry name" value="PROTEIN/NUCLEIC ACID DEGLYCASE DJ-1-RELATED"/>
    <property type="match status" value="1"/>
</dbReference>
<dbReference type="GO" id="GO:0005737">
    <property type="term" value="C:cytoplasm"/>
    <property type="evidence" value="ECO:0007669"/>
    <property type="project" value="TreeGrafter"/>
</dbReference>
<organism evidence="2">
    <name type="scientific">bioreactor metagenome</name>
    <dbReference type="NCBI Taxonomy" id="1076179"/>
    <lineage>
        <taxon>unclassified sequences</taxon>
        <taxon>metagenomes</taxon>
        <taxon>ecological metagenomes</taxon>
    </lineage>
</organism>
<dbReference type="Gene3D" id="3.40.50.880">
    <property type="match status" value="1"/>
</dbReference>
<dbReference type="EMBL" id="VSSQ01006619">
    <property type="protein sequence ID" value="MPM33305.1"/>
    <property type="molecule type" value="Genomic_DNA"/>
</dbReference>
<keyword evidence="2" id="KW-0378">Hydrolase</keyword>
<dbReference type="Pfam" id="PF01965">
    <property type="entry name" value="DJ-1_PfpI"/>
    <property type="match status" value="1"/>
</dbReference>
<dbReference type="NCBIfam" id="TIGR01383">
    <property type="entry name" value="not_thiJ"/>
    <property type="match status" value="1"/>
</dbReference>
<dbReference type="EC" id="3.1.2.-" evidence="2"/>
<name>A0A644YXI2_9ZZZZ</name>
<gene>
    <name evidence="2" type="primary">yajL_8</name>
    <name evidence="2" type="ORF">SDC9_79878</name>
</gene>
<evidence type="ECO:0000259" key="1">
    <source>
        <dbReference type="Pfam" id="PF01965"/>
    </source>
</evidence>
<protein>
    <submittedName>
        <fullName evidence="2">Protein/nucleic acid deglycase 3</fullName>
        <ecNumber evidence="2">3.1.2.-</ecNumber>
    </submittedName>
</protein>
<feature type="domain" description="DJ-1/PfpI" evidence="1">
    <location>
        <begin position="2"/>
        <end position="164"/>
    </location>
</feature>
<dbReference type="InterPro" id="IPR050325">
    <property type="entry name" value="Prot/Nucl_acid_deglycase"/>
</dbReference>
<dbReference type="InterPro" id="IPR006287">
    <property type="entry name" value="DJ-1"/>
</dbReference>